<keyword evidence="2" id="KW-1185">Reference proteome</keyword>
<dbReference type="Proteomes" id="UP001428341">
    <property type="component" value="Unassembled WGS sequence"/>
</dbReference>
<name>A0AAP0MRC3_9ROSI</name>
<reference evidence="1 2" key="1">
    <citation type="submission" date="2024-05" db="EMBL/GenBank/DDBJ databases">
        <title>Haplotype-resolved chromosome-level genome assembly of Huyou (Citrus changshanensis).</title>
        <authorList>
            <person name="Miao C."/>
            <person name="Chen W."/>
            <person name="Wu Y."/>
            <person name="Wang L."/>
            <person name="Zhao S."/>
            <person name="Grierson D."/>
            <person name="Xu C."/>
            <person name="Chen K."/>
        </authorList>
    </citation>
    <scope>NUCLEOTIDE SEQUENCE [LARGE SCALE GENOMIC DNA]</scope>
    <source>
        <strain evidence="1">01-14</strain>
        <tissue evidence="1">Leaf</tissue>
    </source>
</reference>
<dbReference type="EMBL" id="JBCGBO010000002">
    <property type="protein sequence ID" value="KAK9221836.1"/>
    <property type="molecule type" value="Genomic_DNA"/>
</dbReference>
<sequence length="88" mass="9779">MPKINLLGKMLKTRPRSSFFFCVIKGSAAGSENEKEEAMVLQLGFDLGQTSFSFNKFSDEAIFEKDNSREANLRVENKSVTSSIGLPI</sequence>
<organism evidence="1 2">
    <name type="scientific">Citrus x changshan-huyou</name>
    <dbReference type="NCBI Taxonomy" id="2935761"/>
    <lineage>
        <taxon>Eukaryota</taxon>
        <taxon>Viridiplantae</taxon>
        <taxon>Streptophyta</taxon>
        <taxon>Embryophyta</taxon>
        <taxon>Tracheophyta</taxon>
        <taxon>Spermatophyta</taxon>
        <taxon>Magnoliopsida</taxon>
        <taxon>eudicotyledons</taxon>
        <taxon>Gunneridae</taxon>
        <taxon>Pentapetalae</taxon>
        <taxon>rosids</taxon>
        <taxon>malvids</taxon>
        <taxon>Sapindales</taxon>
        <taxon>Rutaceae</taxon>
        <taxon>Aurantioideae</taxon>
        <taxon>Citrus</taxon>
    </lineage>
</organism>
<dbReference type="AlphaFoldDB" id="A0AAP0MRC3"/>
<evidence type="ECO:0000313" key="2">
    <source>
        <dbReference type="Proteomes" id="UP001428341"/>
    </source>
</evidence>
<comment type="caution">
    <text evidence="1">The sequence shown here is derived from an EMBL/GenBank/DDBJ whole genome shotgun (WGS) entry which is preliminary data.</text>
</comment>
<protein>
    <submittedName>
        <fullName evidence="1">Uncharacterized protein</fullName>
    </submittedName>
</protein>
<evidence type="ECO:0000313" key="1">
    <source>
        <dbReference type="EMBL" id="KAK9221836.1"/>
    </source>
</evidence>
<proteinExistence type="predicted"/>
<gene>
    <name evidence="1" type="ORF">WN944_010265</name>
</gene>
<accession>A0AAP0MRC3</accession>